<dbReference type="PANTHER" id="PTHR43685:SF13">
    <property type="entry name" value="O ANTIGEN BIOSYNTHESIS RHAMNOSYLTRANSFERASE RFBN"/>
    <property type="match status" value="1"/>
</dbReference>
<dbReference type="GO" id="GO:0044010">
    <property type="term" value="P:single-species biofilm formation"/>
    <property type="evidence" value="ECO:0007669"/>
    <property type="project" value="TreeGrafter"/>
</dbReference>
<dbReference type="AlphaFoldDB" id="A0A398DF61"/>
<accession>A0A398DF61</accession>
<feature type="domain" description="Glycosyltransferase 2-like" evidence="1">
    <location>
        <begin position="61"/>
        <end position="223"/>
    </location>
</feature>
<dbReference type="InterPro" id="IPR029044">
    <property type="entry name" value="Nucleotide-diphossugar_trans"/>
</dbReference>
<gene>
    <name evidence="3" type="ORF">SMC2_03470</name>
    <name evidence="2" type="ORF">SMC3_02525</name>
</gene>
<dbReference type="GO" id="GO:0016740">
    <property type="term" value="F:transferase activity"/>
    <property type="evidence" value="ECO:0007669"/>
    <property type="project" value="UniProtKB-KW"/>
</dbReference>
<reference evidence="4 5" key="1">
    <citation type="submission" date="2018-09" db="EMBL/GenBank/DDBJ databases">
        <title>Discovery and Ecogenomic Context for Candidatus Cryosericales, a Global Caldiserica Order Active in Thawing Permafrost.</title>
        <authorList>
            <person name="Martinez M.A."/>
            <person name="Woodcroft B.J."/>
            <person name="Ignacio Espinoza J.C."/>
            <person name="Zayed A."/>
            <person name="Singleton C.M."/>
            <person name="Boyd J."/>
            <person name="Li Y.-F."/>
            <person name="Purvine S."/>
            <person name="Maughan H."/>
            <person name="Hodgkins S.B."/>
            <person name="Anderson D."/>
            <person name="Sederholm M."/>
            <person name="Temperton B."/>
            <person name="Saleska S.R."/>
            <person name="Tyson G.W."/>
            <person name="Rich V.I."/>
        </authorList>
    </citation>
    <scope>NUCLEOTIDE SEQUENCE [LARGE SCALE GENOMIC DNA]</scope>
    <source>
        <strain evidence="3 4">SMC2</strain>
        <strain evidence="2 5">SMC3</strain>
    </source>
</reference>
<dbReference type="Proteomes" id="UP000266042">
    <property type="component" value="Unassembled WGS sequence"/>
</dbReference>
<organism evidence="2 5">
    <name type="scientific">Candidatus Cryosericum hinesii</name>
    <dbReference type="NCBI Taxonomy" id="2290915"/>
    <lineage>
        <taxon>Bacteria</taxon>
        <taxon>Pseudomonadati</taxon>
        <taxon>Caldisericota/Cryosericota group</taxon>
        <taxon>Candidatus Cryosericota</taxon>
        <taxon>Candidatus Cryosericia</taxon>
        <taxon>Candidatus Cryosericales</taxon>
        <taxon>Candidatus Cryosericaceae</taxon>
        <taxon>Candidatus Cryosericum</taxon>
    </lineage>
</organism>
<dbReference type="InterPro" id="IPR050834">
    <property type="entry name" value="Glycosyltransf_2"/>
</dbReference>
<dbReference type="EMBL" id="QXIX01000030">
    <property type="protein sequence ID" value="RIE14418.1"/>
    <property type="molecule type" value="Genomic_DNA"/>
</dbReference>
<dbReference type="InterPro" id="IPR001173">
    <property type="entry name" value="Glyco_trans_2-like"/>
</dbReference>
<sequence length="367" mass="39572">MVLPKDTTRAIPVEPGVPVLHGHARSCARVSQPRGRLVPDLSSAGFVPQGGYCMSMRVALVILTLNAAASASSVVEAVRSQRLQPYVWLVLDSGSSDGTVEVFRQAGADVVTVDRARFDHGATRQMAIDRLDGVNIVVFMTQDAVLADPDALGTLVACLDDPKVGVAYGRQVPRPGAGAIERHARLFNYPDAGAVHTMDDAARLGIKAAFCSNSFAAWQRSALLAVGGFPSPCILGEDMLTAARLLQTGYDVVYCAEARVVHSHALTVGGEARRYFDTGVMHADNPWLLQAFGSAGGEGFRFVRSEVHYLATHGAFLRIPEALSRDVVKLAAYRLGRAYRLLPRNWCRRMSMSPGYWDRVGGDHATP</sequence>
<dbReference type="PANTHER" id="PTHR43685">
    <property type="entry name" value="GLYCOSYLTRANSFERASE"/>
    <property type="match status" value="1"/>
</dbReference>
<keyword evidence="4" id="KW-1185">Reference proteome</keyword>
<evidence type="ECO:0000313" key="5">
    <source>
        <dbReference type="Proteomes" id="UP000266042"/>
    </source>
</evidence>
<proteinExistence type="predicted"/>
<dbReference type="EMBL" id="QXIW01000014">
    <property type="protein sequence ID" value="RIE14152.1"/>
    <property type="molecule type" value="Genomic_DNA"/>
</dbReference>
<name>A0A398DF61_9BACT</name>
<evidence type="ECO:0000313" key="4">
    <source>
        <dbReference type="Proteomes" id="UP000265724"/>
    </source>
</evidence>
<evidence type="ECO:0000313" key="2">
    <source>
        <dbReference type="EMBL" id="RIE14152.1"/>
    </source>
</evidence>
<evidence type="ECO:0000259" key="1">
    <source>
        <dbReference type="Pfam" id="PF00535"/>
    </source>
</evidence>
<dbReference type="CDD" id="cd00761">
    <property type="entry name" value="Glyco_tranf_GTA_type"/>
    <property type="match status" value="1"/>
</dbReference>
<comment type="caution">
    <text evidence="2">The sequence shown here is derived from an EMBL/GenBank/DDBJ whole genome shotgun (WGS) entry which is preliminary data.</text>
</comment>
<protein>
    <submittedName>
        <fullName evidence="2">Glycosyltransferase family 2 protein</fullName>
    </submittedName>
</protein>
<dbReference type="Pfam" id="PF00535">
    <property type="entry name" value="Glycos_transf_2"/>
    <property type="match status" value="1"/>
</dbReference>
<evidence type="ECO:0000313" key="3">
    <source>
        <dbReference type="EMBL" id="RIE14418.1"/>
    </source>
</evidence>
<keyword evidence="2" id="KW-0808">Transferase</keyword>
<dbReference type="SUPFAM" id="SSF53448">
    <property type="entry name" value="Nucleotide-diphospho-sugar transferases"/>
    <property type="match status" value="1"/>
</dbReference>
<dbReference type="Proteomes" id="UP000265724">
    <property type="component" value="Unassembled WGS sequence"/>
</dbReference>
<dbReference type="Gene3D" id="3.90.550.10">
    <property type="entry name" value="Spore Coat Polysaccharide Biosynthesis Protein SpsA, Chain A"/>
    <property type="match status" value="1"/>
</dbReference>